<reference evidence="8" key="1">
    <citation type="journal article" date="2019" name="Toxins">
        <title>Detection of Abrin-Like and Prepropulchellin-Like Toxin Genes and Transcripts Using Whole Genome Sequencing and Full-Length Transcript Sequencing of Abrus precatorius.</title>
        <authorList>
            <person name="Hovde B.T."/>
            <person name="Daligault H.E."/>
            <person name="Hanschen E.R."/>
            <person name="Kunde Y.A."/>
            <person name="Johnson M.B."/>
            <person name="Starkenburg S.R."/>
            <person name="Johnson S.L."/>
        </authorList>
    </citation>
    <scope>NUCLEOTIDE SEQUENCE [LARGE SCALE GENOMIC DNA]</scope>
</reference>
<dbReference type="Proteomes" id="UP000694853">
    <property type="component" value="Unplaced"/>
</dbReference>
<dbReference type="GO" id="GO:0035673">
    <property type="term" value="F:oligopeptide transmembrane transporter activity"/>
    <property type="evidence" value="ECO:0007669"/>
    <property type="project" value="InterPro"/>
</dbReference>
<feature type="transmembrane region" description="Helical" evidence="7">
    <location>
        <begin position="64"/>
        <end position="86"/>
    </location>
</feature>
<dbReference type="InterPro" id="IPR004813">
    <property type="entry name" value="OPT"/>
</dbReference>
<feature type="transmembrane region" description="Helical" evidence="7">
    <location>
        <begin position="557"/>
        <end position="579"/>
    </location>
</feature>
<dbReference type="OrthoDB" id="627262at2759"/>
<dbReference type="RefSeq" id="XP_027336670.1">
    <property type="nucleotide sequence ID" value="XM_027480869.1"/>
</dbReference>
<feature type="transmembrane region" description="Helical" evidence="7">
    <location>
        <begin position="220"/>
        <end position="250"/>
    </location>
</feature>
<dbReference type="AlphaFoldDB" id="A0A8B8JYY4"/>
<name>A0A8B8JYY4_ABRPR</name>
<keyword evidence="6 7" id="KW-0472">Membrane</keyword>
<dbReference type="Pfam" id="PF03169">
    <property type="entry name" value="OPT"/>
    <property type="match status" value="1"/>
</dbReference>
<sequence>MVVSFVLAVLFTFIVMKLNLTTGIIPSLNISAGLLGFFFVKTWTKLLSKSGWLKQPFTRQENTVIQTCVVASSGIAFSGGFGSYIFGMSSSIANQSTEASTARDIKDPGLGWMIGFLFVVSFLGLFSVVPLRKIMIVDFKLTYPSGTATAHLINSFHTTEGAKLAKKQVRALGKFFSFSFLWGFFQWFFTAGDACGFASFPTFGLKAYKNQFFFDFSATYVGVGMICPYIINVSLLVGGILSWGIMWPLINNRKGDWFSAELKPSSLHGLQGYKVFIAIAMILGDGLYNFVKVLGRTLIGLYDQCRKNMDMVHASDDPQSDIPPISYDDERRTEMFLKDQIPTWFAITGYVIIAIISVVTLPHIFHQLRWYYIVVIYVIAPALAFCNAYGCGLTDWSLASTYGKLAIFTIGAWAGASHGGVLAGLAACGVMMNIVSTASDLMQDFKTGYMTLASPRSMFVSQIIGTAMGCIISPCVFWLFYKAFGNLGLPDSAYPAPYALVYRNMAILGVDGFSALPKFCLTLCYIFFFGAIAINLIRDLVGEKWSQFIPVPMAMAIPFYIGSYFAIDMCIGSLILFIWRKVDKAKADAFGPAVASGLICGDGIWTLPSSFLALGGVKPPICMKFLSSRQNAKVDAFLGS</sequence>
<evidence type="ECO:0000256" key="4">
    <source>
        <dbReference type="ARBA" id="ARBA00022692"/>
    </source>
</evidence>
<dbReference type="NCBIfam" id="TIGR00728">
    <property type="entry name" value="OPT_sfam"/>
    <property type="match status" value="1"/>
</dbReference>
<comment type="subcellular location">
    <subcellularLocation>
        <location evidence="1">Membrane</location>
        <topology evidence="1">Multi-pass membrane protein</topology>
    </subcellularLocation>
</comment>
<proteinExistence type="inferred from homology"/>
<organism evidence="8 9">
    <name type="scientific">Abrus precatorius</name>
    <name type="common">Indian licorice</name>
    <name type="synonym">Glycine abrus</name>
    <dbReference type="NCBI Taxonomy" id="3816"/>
    <lineage>
        <taxon>Eukaryota</taxon>
        <taxon>Viridiplantae</taxon>
        <taxon>Streptophyta</taxon>
        <taxon>Embryophyta</taxon>
        <taxon>Tracheophyta</taxon>
        <taxon>Spermatophyta</taxon>
        <taxon>Magnoliopsida</taxon>
        <taxon>eudicotyledons</taxon>
        <taxon>Gunneridae</taxon>
        <taxon>Pentapetalae</taxon>
        <taxon>rosids</taxon>
        <taxon>fabids</taxon>
        <taxon>Fabales</taxon>
        <taxon>Fabaceae</taxon>
        <taxon>Papilionoideae</taxon>
        <taxon>50 kb inversion clade</taxon>
        <taxon>NPAAA clade</taxon>
        <taxon>indigoferoid/millettioid clade</taxon>
        <taxon>Abreae</taxon>
        <taxon>Abrus</taxon>
    </lineage>
</organism>
<feature type="transmembrane region" description="Helical" evidence="7">
    <location>
        <begin position="175"/>
        <end position="200"/>
    </location>
</feature>
<evidence type="ECO:0000256" key="5">
    <source>
        <dbReference type="ARBA" id="ARBA00022989"/>
    </source>
</evidence>
<protein>
    <submittedName>
        <fullName evidence="9">Probable metal-nicotianamine transporter YSL7</fullName>
    </submittedName>
</protein>
<feature type="transmembrane region" description="Helical" evidence="7">
    <location>
        <begin position="370"/>
        <end position="390"/>
    </location>
</feature>
<dbReference type="GO" id="GO:0016020">
    <property type="term" value="C:membrane"/>
    <property type="evidence" value="ECO:0007669"/>
    <property type="project" value="UniProtKB-SubCell"/>
</dbReference>
<gene>
    <name evidence="9" type="primary">LOC113850354</name>
</gene>
<dbReference type="PANTHER" id="PTHR31645">
    <property type="entry name" value="OLIGOPEPTIDE TRANSPORTER YGL114W-RELATED"/>
    <property type="match status" value="1"/>
</dbReference>
<dbReference type="GeneID" id="113850354"/>
<evidence type="ECO:0000256" key="1">
    <source>
        <dbReference type="ARBA" id="ARBA00004141"/>
    </source>
</evidence>
<evidence type="ECO:0000256" key="6">
    <source>
        <dbReference type="ARBA" id="ARBA00023136"/>
    </source>
</evidence>
<evidence type="ECO:0000256" key="7">
    <source>
        <dbReference type="SAM" id="Phobius"/>
    </source>
</evidence>
<evidence type="ECO:0000256" key="2">
    <source>
        <dbReference type="ARBA" id="ARBA00010276"/>
    </source>
</evidence>
<feature type="transmembrane region" description="Helical" evidence="7">
    <location>
        <begin position="519"/>
        <end position="537"/>
    </location>
</feature>
<keyword evidence="3" id="KW-0813">Transport</keyword>
<keyword evidence="8" id="KW-1185">Reference proteome</keyword>
<feature type="transmembrane region" description="Helical" evidence="7">
    <location>
        <begin position="271"/>
        <end position="291"/>
    </location>
</feature>
<evidence type="ECO:0000256" key="3">
    <source>
        <dbReference type="ARBA" id="ARBA00022448"/>
    </source>
</evidence>
<dbReference type="PANTHER" id="PTHR31645:SF22">
    <property type="entry name" value="METAL-NICOTIANAMINE TRANSPORTER YSL7-RELATED"/>
    <property type="match status" value="1"/>
</dbReference>
<feature type="transmembrane region" description="Helical" evidence="7">
    <location>
        <begin position="110"/>
        <end position="131"/>
    </location>
</feature>
<dbReference type="InterPro" id="IPR045035">
    <property type="entry name" value="YSL-like"/>
</dbReference>
<evidence type="ECO:0000313" key="8">
    <source>
        <dbReference type="Proteomes" id="UP000694853"/>
    </source>
</evidence>
<feature type="transmembrane region" description="Helical" evidence="7">
    <location>
        <begin position="27"/>
        <end position="44"/>
    </location>
</feature>
<evidence type="ECO:0000313" key="9">
    <source>
        <dbReference type="RefSeq" id="XP_027336670.1"/>
    </source>
</evidence>
<comment type="similarity">
    <text evidence="2">Belongs to the YSL (TC 2.A.67.2) family.</text>
</comment>
<feature type="transmembrane region" description="Helical" evidence="7">
    <location>
        <begin position="459"/>
        <end position="481"/>
    </location>
</feature>
<dbReference type="KEGG" id="aprc:113850354"/>
<accession>A0A8B8JYY4</accession>
<keyword evidence="4 7" id="KW-0812">Transmembrane</keyword>
<reference evidence="9" key="2">
    <citation type="submission" date="2025-08" db="UniProtKB">
        <authorList>
            <consortium name="RefSeq"/>
        </authorList>
    </citation>
    <scope>IDENTIFICATION</scope>
    <source>
        <tissue evidence="9">Young leaves</tissue>
    </source>
</reference>
<feature type="transmembrane region" description="Helical" evidence="7">
    <location>
        <begin position="410"/>
        <end position="438"/>
    </location>
</feature>
<feature type="transmembrane region" description="Helical" evidence="7">
    <location>
        <begin position="341"/>
        <end position="361"/>
    </location>
</feature>
<keyword evidence="5 7" id="KW-1133">Transmembrane helix</keyword>